<keyword evidence="5" id="KW-1185">Reference proteome</keyword>
<dbReference type="Pfam" id="PF00581">
    <property type="entry name" value="Rhodanese"/>
    <property type="match status" value="2"/>
</dbReference>
<dbReference type="PANTHER" id="PTHR11364">
    <property type="entry name" value="THIOSULFATE SULFERTANSFERASE"/>
    <property type="match status" value="1"/>
</dbReference>
<keyword evidence="1" id="KW-0808">Transferase</keyword>
<dbReference type="AlphaFoldDB" id="A0A918CPR6"/>
<dbReference type="GO" id="GO:0004792">
    <property type="term" value="F:thiosulfate-cyanide sulfurtransferase activity"/>
    <property type="evidence" value="ECO:0007669"/>
    <property type="project" value="InterPro"/>
</dbReference>
<dbReference type="PROSITE" id="PS00380">
    <property type="entry name" value="RHODANESE_1"/>
    <property type="match status" value="1"/>
</dbReference>
<dbReference type="InterPro" id="IPR036873">
    <property type="entry name" value="Rhodanese-like_dom_sf"/>
</dbReference>
<proteinExistence type="predicted"/>
<dbReference type="Proteomes" id="UP000653411">
    <property type="component" value="Unassembled WGS sequence"/>
</dbReference>
<comment type="caution">
    <text evidence="4">The sequence shown here is derived from an EMBL/GenBank/DDBJ whole genome shotgun (WGS) entry which is preliminary data.</text>
</comment>
<reference evidence="4" key="1">
    <citation type="journal article" date="2014" name="Int. J. Syst. Evol. Microbiol.">
        <title>Complete genome sequence of Corynebacterium casei LMG S-19264T (=DSM 44701T), isolated from a smear-ripened cheese.</title>
        <authorList>
            <consortium name="US DOE Joint Genome Institute (JGI-PGF)"/>
            <person name="Walter F."/>
            <person name="Albersmeier A."/>
            <person name="Kalinowski J."/>
            <person name="Ruckert C."/>
        </authorList>
    </citation>
    <scope>NUCLEOTIDE SEQUENCE</scope>
    <source>
        <strain evidence="4">CGMCC 4.7110</strain>
    </source>
</reference>
<accession>A0A918CPR6</accession>
<dbReference type="CDD" id="cd01449">
    <property type="entry name" value="TST_Repeat_2"/>
    <property type="match status" value="1"/>
</dbReference>
<evidence type="ECO:0000313" key="5">
    <source>
        <dbReference type="Proteomes" id="UP000653411"/>
    </source>
</evidence>
<evidence type="ECO:0000313" key="4">
    <source>
        <dbReference type="EMBL" id="GGM99734.1"/>
    </source>
</evidence>
<dbReference type="EMBL" id="BMML01000004">
    <property type="protein sequence ID" value="GGM99734.1"/>
    <property type="molecule type" value="Genomic_DNA"/>
</dbReference>
<dbReference type="CDD" id="cd01448">
    <property type="entry name" value="TST_Repeat_1"/>
    <property type="match status" value="1"/>
</dbReference>
<feature type="domain" description="Rhodanese" evidence="3">
    <location>
        <begin position="195"/>
        <end position="306"/>
    </location>
</feature>
<dbReference type="SMART" id="SM00450">
    <property type="entry name" value="RHOD"/>
    <property type="match status" value="2"/>
</dbReference>
<reference evidence="4" key="2">
    <citation type="submission" date="2020-09" db="EMBL/GenBank/DDBJ databases">
        <authorList>
            <person name="Sun Q."/>
            <person name="Zhou Y."/>
        </authorList>
    </citation>
    <scope>NUCLEOTIDE SEQUENCE</scope>
    <source>
        <strain evidence="4">CGMCC 4.7110</strain>
    </source>
</reference>
<gene>
    <name evidence="4" type="ORF">GCM10011578_021130</name>
</gene>
<dbReference type="PANTHER" id="PTHR11364:SF27">
    <property type="entry name" value="SULFURTRANSFERASE"/>
    <property type="match status" value="1"/>
</dbReference>
<sequence length="312" mass="32471">MPDPVHPVIEPVRPSRVVVPGRCGHPWRKDGAMEAIITATELADELAGPTPPVLLDVRWQLPSPNTPPFDGRVAYAAGHLPGAVYVRLDGELAAAPGENGRHPLPDPAVFRAAMRRAGVSAGRPVVVYDGGQGWAAARAWWLLRWTGHPDVRVLDGGLPSWPGTLSTDVPEPAEGDFEPAPGAGRLLDADGAAALARSGVLFDARAGERYRGEVEPIDRVGGHIPGAVSAPTTENVGPDGRFLPAAELRDRFKGLGASEAAEVGVYCGSGVSGAHEVLALAVAGIPAALYVGSWSEWSADPSRPVAVGPDPQ</sequence>
<organism evidence="4 5">
    <name type="scientific">Streptomyces fuscichromogenes</name>
    <dbReference type="NCBI Taxonomy" id="1324013"/>
    <lineage>
        <taxon>Bacteria</taxon>
        <taxon>Bacillati</taxon>
        <taxon>Actinomycetota</taxon>
        <taxon>Actinomycetes</taxon>
        <taxon>Kitasatosporales</taxon>
        <taxon>Streptomycetaceae</taxon>
        <taxon>Streptomyces</taxon>
    </lineage>
</organism>
<dbReference type="Gene3D" id="3.40.250.10">
    <property type="entry name" value="Rhodanese-like domain"/>
    <property type="match status" value="2"/>
</dbReference>
<feature type="domain" description="Rhodanese" evidence="3">
    <location>
        <begin position="48"/>
        <end position="167"/>
    </location>
</feature>
<dbReference type="SUPFAM" id="SSF52821">
    <property type="entry name" value="Rhodanese/Cell cycle control phosphatase"/>
    <property type="match status" value="2"/>
</dbReference>
<evidence type="ECO:0000256" key="2">
    <source>
        <dbReference type="ARBA" id="ARBA00022737"/>
    </source>
</evidence>
<evidence type="ECO:0000256" key="1">
    <source>
        <dbReference type="ARBA" id="ARBA00022679"/>
    </source>
</evidence>
<protein>
    <submittedName>
        <fullName evidence="4">Sulfurtransferase</fullName>
    </submittedName>
</protein>
<dbReference type="InterPro" id="IPR001307">
    <property type="entry name" value="Thiosulphate_STrfase_CS"/>
</dbReference>
<keyword evidence="2" id="KW-0677">Repeat</keyword>
<dbReference type="PROSITE" id="PS50206">
    <property type="entry name" value="RHODANESE_3"/>
    <property type="match status" value="2"/>
</dbReference>
<dbReference type="InterPro" id="IPR001763">
    <property type="entry name" value="Rhodanese-like_dom"/>
</dbReference>
<name>A0A918CPR6_9ACTN</name>
<evidence type="ECO:0000259" key="3">
    <source>
        <dbReference type="PROSITE" id="PS50206"/>
    </source>
</evidence>
<dbReference type="InterPro" id="IPR045078">
    <property type="entry name" value="TST/MPST-like"/>
</dbReference>